<reference evidence="2" key="1">
    <citation type="submission" date="2016-02" db="EMBL/GenBank/DDBJ databases">
        <authorList>
            <person name="Wibberg D."/>
        </authorList>
    </citation>
    <scope>NUCLEOTIDE SEQUENCE [LARGE SCALE GENOMIC DNA]</scope>
</reference>
<evidence type="ECO:0000313" key="2">
    <source>
        <dbReference type="Proteomes" id="UP000199013"/>
    </source>
</evidence>
<evidence type="ECO:0000313" key="1">
    <source>
        <dbReference type="EMBL" id="SBW21072.1"/>
    </source>
</evidence>
<protein>
    <submittedName>
        <fullName evidence="1">Uncharacterized protein</fullName>
    </submittedName>
</protein>
<gene>
    <name evidence="1" type="ORF">FDG2_1887</name>
</gene>
<organism evidence="1 2">
    <name type="scientific">Candidatus Protofrankia californiensis</name>
    <dbReference type="NCBI Taxonomy" id="1839754"/>
    <lineage>
        <taxon>Bacteria</taxon>
        <taxon>Bacillati</taxon>
        <taxon>Actinomycetota</taxon>
        <taxon>Actinomycetes</taxon>
        <taxon>Frankiales</taxon>
        <taxon>Frankiaceae</taxon>
        <taxon>Protofrankia</taxon>
    </lineage>
</organism>
<dbReference type="Proteomes" id="UP000199013">
    <property type="component" value="Unassembled WGS sequence"/>
</dbReference>
<keyword evidence="2" id="KW-1185">Reference proteome</keyword>
<proteinExistence type="predicted"/>
<accession>A0A1C3NWJ7</accession>
<dbReference type="EMBL" id="FLUV01000791">
    <property type="protein sequence ID" value="SBW21072.1"/>
    <property type="molecule type" value="Genomic_DNA"/>
</dbReference>
<dbReference type="AlphaFoldDB" id="A0A1C3NWJ7"/>
<sequence>MVRRTFLDPAGERFGLPTFPWRMAPDNLHTRRQLAAMGLRPIYVIPAPLGVCLDCDDARAGVAA</sequence>
<name>A0A1C3NWJ7_9ACTN</name>